<keyword evidence="3" id="KW-0732">Signal</keyword>
<keyword evidence="2" id="KW-0472">Membrane</keyword>
<feature type="compositionally biased region" description="Basic and acidic residues" evidence="1">
    <location>
        <begin position="80"/>
        <end position="99"/>
    </location>
</feature>
<feature type="region of interest" description="Disordered" evidence="1">
    <location>
        <begin position="74"/>
        <end position="99"/>
    </location>
</feature>
<keyword evidence="5" id="KW-1185">Reference proteome</keyword>
<keyword evidence="2" id="KW-0812">Transmembrane</keyword>
<name>A0AAV0TVY3_9STRA</name>
<protein>
    <submittedName>
        <fullName evidence="4">Uncharacterized protein</fullName>
    </submittedName>
</protein>
<organism evidence="4 5">
    <name type="scientific">Peronospora destructor</name>
    <dbReference type="NCBI Taxonomy" id="86335"/>
    <lineage>
        <taxon>Eukaryota</taxon>
        <taxon>Sar</taxon>
        <taxon>Stramenopiles</taxon>
        <taxon>Oomycota</taxon>
        <taxon>Peronosporomycetes</taxon>
        <taxon>Peronosporales</taxon>
        <taxon>Peronosporaceae</taxon>
        <taxon>Peronospora</taxon>
    </lineage>
</organism>
<comment type="caution">
    <text evidence="4">The sequence shown here is derived from an EMBL/GenBank/DDBJ whole genome shotgun (WGS) entry which is preliminary data.</text>
</comment>
<feature type="signal peptide" evidence="3">
    <location>
        <begin position="1"/>
        <end position="18"/>
    </location>
</feature>
<dbReference type="AlphaFoldDB" id="A0AAV0TVY3"/>
<feature type="transmembrane region" description="Helical" evidence="2">
    <location>
        <begin position="42"/>
        <end position="60"/>
    </location>
</feature>
<gene>
    <name evidence="4" type="ORF">PDE001_LOCUS4023</name>
</gene>
<reference evidence="4" key="1">
    <citation type="submission" date="2022-12" db="EMBL/GenBank/DDBJ databases">
        <authorList>
            <person name="Webb A."/>
        </authorList>
    </citation>
    <scope>NUCLEOTIDE SEQUENCE</scope>
    <source>
        <strain evidence="4">Pd1</strain>
    </source>
</reference>
<sequence length="99" mass="10974">MVLVLQVQLVMFVVYAMAQTCLHALQFACILMCFPAELYGTLQAFLAAVSFSFGLLNYVINPWTQLVTTPARTSHHATKARAESAGRNHSLSDENTRLL</sequence>
<evidence type="ECO:0000256" key="1">
    <source>
        <dbReference type="SAM" id="MobiDB-lite"/>
    </source>
</evidence>
<evidence type="ECO:0000313" key="5">
    <source>
        <dbReference type="Proteomes" id="UP001162029"/>
    </source>
</evidence>
<evidence type="ECO:0000256" key="2">
    <source>
        <dbReference type="SAM" id="Phobius"/>
    </source>
</evidence>
<accession>A0AAV0TVY3</accession>
<keyword evidence="2" id="KW-1133">Transmembrane helix</keyword>
<evidence type="ECO:0000256" key="3">
    <source>
        <dbReference type="SAM" id="SignalP"/>
    </source>
</evidence>
<dbReference type="EMBL" id="CANTFM010000703">
    <property type="protein sequence ID" value="CAI5728429.1"/>
    <property type="molecule type" value="Genomic_DNA"/>
</dbReference>
<dbReference type="Proteomes" id="UP001162029">
    <property type="component" value="Unassembled WGS sequence"/>
</dbReference>
<evidence type="ECO:0000313" key="4">
    <source>
        <dbReference type="EMBL" id="CAI5728429.1"/>
    </source>
</evidence>
<proteinExistence type="predicted"/>
<feature type="chain" id="PRO_5043426696" evidence="3">
    <location>
        <begin position="19"/>
        <end position="99"/>
    </location>
</feature>